<proteinExistence type="inferred from homology"/>
<reference evidence="2" key="1">
    <citation type="journal article" date="2021" name="Front. Microbiol.">
        <title>Comprehensive Comparative Genomics and Phenotyping of Methylobacterium Species.</title>
        <authorList>
            <person name="Alessa O."/>
            <person name="Ogura Y."/>
            <person name="Fujitani Y."/>
            <person name="Takami H."/>
            <person name="Hayashi T."/>
            <person name="Sahin N."/>
            <person name="Tani A."/>
        </authorList>
    </citation>
    <scope>NUCLEOTIDE SEQUENCE</scope>
    <source>
        <strain evidence="2">DSM 23632</strain>
    </source>
</reference>
<dbReference type="InterPro" id="IPR019897">
    <property type="entry name" value="RidA_CS"/>
</dbReference>
<dbReference type="PANTHER" id="PTHR11803">
    <property type="entry name" value="2-IMINOBUTANOATE/2-IMINOPROPANOATE DEAMINASE RIDA"/>
    <property type="match status" value="1"/>
</dbReference>
<sequence>MNRTIIKTDAAAPAAGPYAQATRVGDLVFASGQLPIDRATGAFPEGVEAQTRCSLANLAAVLEAGGASLATIVKTTVFMKDMNDFATMNAVYAEHFPGDAPARSTIEVARLPRDALVEIEAIALATR</sequence>
<dbReference type="PANTHER" id="PTHR11803:SF39">
    <property type="entry name" value="2-IMINOBUTANOATE_2-IMINOPROPANOATE DEAMINASE"/>
    <property type="match status" value="1"/>
</dbReference>
<dbReference type="SUPFAM" id="SSF55298">
    <property type="entry name" value="YjgF-like"/>
    <property type="match status" value="1"/>
</dbReference>
<comment type="caution">
    <text evidence="2">The sequence shown here is derived from an EMBL/GenBank/DDBJ whole genome shotgun (WGS) entry which is preliminary data.</text>
</comment>
<accession>A0ABQ4U660</accession>
<dbReference type="NCBIfam" id="TIGR00004">
    <property type="entry name" value="Rid family detoxifying hydrolase"/>
    <property type="match status" value="1"/>
</dbReference>
<dbReference type="InterPro" id="IPR035959">
    <property type="entry name" value="RutC-like_sf"/>
</dbReference>
<dbReference type="PROSITE" id="PS01094">
    <property type="entry name" value="UPF0076"/>
    <property type="match status" value="1"/>
</dbReference>
<dbReference type="Proteomes" id="UP001055057">
    <property type="component" value="Unassembled WGS sequence"/>
</dbReference>
<dbReference type="Pfam" id="PF01042">
    <property type="entry name" value="Ribonuc_L-PSP"/>
    <property type="match status" value="1"/>
</dbReference>
<keyword evidence="3" id="KW-1185">Reference proteome</keyword>
<protein>
    <submittedName>
        <fullName evidence="2">2-iminobutanoate/2-iminopropanoate deaminase</fullName>
    </submittedName>
</protein>
<dbReference type="InterPro" id="IPR006056">
    <property type="entry name" value="RidA"/>
</dbReference>
<gene>
    <name evidence="2" type="primary">ridA</name>
    <name evidence="2" type="ORF">MPOCJGCO_4798</name>
</gene>
<evidence type="ECO:0000256" key="1">
    <source>
        <dbReference type="ARBA" id="ARBA00010552"/>
    </source>
</evidence>
<evidence type="ECO:0000313" key="3">
    <source>
        <dbReference type="Proteomes" id="UP001055057"/>
    </source>
</evidence>
<dbReference type="EMBL" id="BPRB01000371">
    <property type="protein sequence ID" value="GJE62664.1"/>
    <property type="molecule type" value="Genomic_DNA"/>
</dbReference>
<dbReference type="RefSeq" id="WP_238185303.1">
    <property type="nucleotide sequence ID" value="NZ_BPRB01000371.1"/>
</dbReference>
<dbReference type="CDD" id="cd00448">
    <property type="entry name" value="YjgF_YER057c_UK114_family"/>
    <property type="match status" value="1"/>
</dbReference>
<reference evidence="2" key="2">
    <citation type="submission" date="2021-08" db="EMBL/GenBank/DDBJ databases">
        <authorList>
            <person name="Tani A."/>
            <person name="Ola A."/>
            <person name="Ogura Y."/>
            <person name="Katsura K."/>
            <person name="Hayashi T."/>
        </authorList>
    </citation>
    <scope>NUCLEOTIDE SEQUENCE</scope>
    <source>
        <strain evidence="2">DSM 23632</strain>
    </source>
</reference>
<organism evidence="2 3">
    <name type="scientific">Methylobacterium trifolii</name>
    <dbReference type="NCBI Taxonomy" id="1003092"/>
    <lineage>
        <taxon>Bacteria</taxon>
        <taxon>Pseudomonadati</taxon>
        <taxon>Pseudomonadota</taxon>
        <taxon>Alphaproteobacteria</taxon>
        <taxon>Hyphomicrobiales</taxon>
        <taxon>Methylobacteriaceae</taxon>
        <taxon>Methylobacterium</taxon>
    </lineage>
</organism>
<comment type="similarity">
    <text evidence="1">Belongs to the RutC family.</text>
</comment>
<dbReference type="Gene3D" id="3.30.1330.40">
    <property type="entry name" value="RutC-like"/>
    <property type="match status" value="1"/>
</dbReference>
<evidence type="ECO:0000313" key="2">
    <source>
        <dbReference type="EMBL" id="GJE62664.1"/>
    </source>
</evidence>
<dbReference type="InterPro" id="IPR006175">
    <property type="entry name" value="YjgF/YER057c/UK114"/>
</dbReference>
<name>A0ABQ4U660_9HYPH</name>